<evidence type="ECO:0000313" key="3">
    <source>
        <dbReference type="Proteomes" id="UP000244940"/>
    </source>
</evidence>
<dbReference type="Proteomes" id="UP000244940">
    <property type="component" value="Unassembled WGS sequence"/>
</dbReference>
<name>A0A2U2C8U7_9RHOB</name>
<reference evidence="2 3" key="1">
    <citation type="submission" date="2018-05" db="EMBL/GenBank/DDBJ databases">
        <title>Pararhodobacter marina sp. nov., isolated from deep-sea water of the Indian Ocean.</title>
        <authorList>
            <person name="Lai Q.Sr."/>
            <person name="Liu X."/>
            <person name="Shao Z."/>
        </authorList>
    </citation>
    <scope>NUCLEOTIDE SEQUENCE [LARGE SCALE GENOMIC DNA]</scope>
    <source>
        <strain evidence="2 3">CIC4N-9</strain>
    </source>
</reference>
<dbReference type="PIRSF" id="PIRSF000883">
    <property type="entry name" value="Pesterase_MJ0912"/>
    <property type="match status" value="1"/>
</dbReference>
<gene>
    <name evidence="2" type="ORF">C4N9_13360</name>
</gene>
<dbReference type="AlphaFoldDB" id="A0A2U2C8U7"/>
<sequence>MKLAALADIHGNADALAAVLADARARGAERLVILGDHFSGPLDAAGTWAQLEGLDALCLRGNHDRYLLDQPRAAMGPSDGAAHDALPGAALDWLATLPPVLRFDGVFCCHGTPASDETYLCERITGDGAVAQRDGGTIARLLSGIEAGLILCAHSHLPRALRLADGRQVVNPGSVGCPAYVDEDPVPHRVESGFPEASYALLEPGAGGWDVLFRRVRYDSAAMVARAGSAERGEWASALRTGWIAP</sequence>
<dbReference type="InterPro" id="IPR011152">
    <property type="entry name" value="Pesterase_MJ0912"/>
</dbReference>
<organism evidence="2 3">
    <name type="scientific">Pararhodobacter marinus</name>
    <dbReference type="NCBI Taxonomy" id="2184063"/>
    <lineage>
        <taxon>Bacteria</taxon>
        <taxon>Pseudomonadati</taxon>
        <taxon>Pseudomonadota</taxon>
        <taxon>Alphaproteobacteria</taxon>
        <taxon>Rhodobacterales</taxon>
        <taxon>Paracoccaceae</taxon>
        <taxon>Pararhodobacter</taxon>
    </lineage>
</organism>
<dbReference type="Gene3D" id="3.60.21.10">
    <property type="match status" value="1"/>
</dbReference>
<dbReference type="GO" id="GO:0016791">
    <property type="term" value="F:phosphatase activity"/>
    <property type="evidence" value="ECO:0007669"/>
    <property type="project" value="TreeGrafter"/>
</dbReference>
<proteinExistence type="predicted"/>
<comment type="caution">
    <text evidence="2">The sequence shown here is derived from an EMBL/GenBank/DDBJ whole genome shotgun (WGS) entry which is preliminary data.</text>
</comment>
<dbReference type="GeneID" id="94365879"/>
<evidence type="ECO:0000259" key="1">
    <source>
        <dbReference type="Pfam" id="PF00149"/>
    </source>
</evidence>
<dbReference type="Pfam" id="PF00149">
    <property type="entry name" value="Metallophos"/>
    <property type="match status" value="1"/>
</dbReference>
<dbReference type="PANTHER" id="PTHR42850:SF2">
    <property type="entry name" value="BLL5683 PROTEIN"/>
    <property type="match status" value="1"/>
</dbReference>
<dbReference type="EMBL" id="QEYD01000007">
    <property type="protein sequence ID" value="PWE28318.1"/>
    <property type="molecule type" value="Genomic_DNA"/>
</dbReference>
<feature type="domain" description="Calcineurin-like phosphoesterase" evidence="1">
    <location>
        <begin position="1"/>
        <end position="156"/>
    </location>
</feature>
<accession>A0A2U2C8U7</accession>
<keyword evidence="3" id="KW-1185">Reference proteome</keyword>
<dbReference type="PANTHER" id="PTHR42850">
    <property type="entry name" value="METALLOPHOSPHOESTERASE"/>
    <property type="match status" value="1"/>
</dbReference>
<protein>
    <submittedName>
        <fullName evidence="2">YfcE family phosphodiesterase</fullName>
    </submittedName>
</protein>
<evidence type="ECO:0000313" key="2">
    <source>
        <dbReference type="EMBL" id="PWE28318.1"/>
    </source>
</evidence>
<dbReference type="RefSeq" id="WP_109533824.1">
    <property type="nucleotide sequence ID" value="NZ_QEYD01000007.1"/>
</dbReference>
<dbReference type="GO" id="GO:0005737">
    <property type="term" value="C:cytoplasm"/>
    <property type="evidence" value="ECO:0007669"/>
    <property type="project" value="TreeGrafter"/>
</dbReference>
<dbReference type="InterPro" id="IPR004843">
    <property type="entry name" value="Calcineurin-like_PHP"/>
</dbReference>
<dbReference type="SUPFAM" id="SSF56300">
    <property type="entry name" value="Metallo-dependent phosphatases"/>
    <property type="match status" value="1"/>
</dbReference>
<dbReference type="InterPro" id="IPR050126">
    <property type="entry name" value="Ap4A_hydrolase"/>
</dbReference>
<dbReference type="OrthoDB" id="9813918at2"/>
<dbReference type="InterPro" id="IPR029052">
    <property type="entry name" value="Metallo-depent_PP-like"/>
</dbReference>
<dbReference type="CDD" id="cd00838">
    <property type="entry name" value="MPP_superfamily"/>
    <property type="match status" value="1"/>
</dbReference>